<dbReference type="InterPro" id="IPR043128">
    <property type="entry name" value="Rev_trsase/Diguanyl_cyclase"/>
</dbReference>
<name>A0A438FB62_VITVI</name>
<evidence type="ECO:0000256" key="1">
    <source>
        <dbReference type="SAM" id="MobiDB-lite"/>
    </source>
</evidence>
<dbReference type="EMBL" id="QGNW01001062">
    <property type="protein sequence ID" value="RVW57208.1"/>
    <property type="molecule type" value="Genomic_DNA"/>
</dbReference>
<dbReference type="Gene3D" id="3.30.70.270">
    <property type="match status" value="1"/>
</dbReference>
<proteinExistence type="predicted"/>
<dbReference type="Proteomes" id="UP000288805">
    <property type="component" value="Unassembled WGS sequence"/>
</dbReference>
<feature type="domain" description="Reverse transcriptase" evidence="2">
    <location>
        <begin position="88"/>
        <end position="269"/>
    </location>
</feature>
<dbReference type="Gene3D" id="3.10.10.10">
    <property type="entry name" value="HIV Type 1 Reverse Transcriptase, subunit A, domain 1"/>
    <property type="match status" value="1"/>
</dbReference>
<comment type="caution">
    <text evidence="3">The sequence shown here is derived from an EMBL/GenBank/DDBJ whole genome shotgun (WGS) entry which is preliminary data.</text>
</comment>
<organism evidence="3 4">
    <name type="scientific">Vitis vinifera</name>
    <name type="common">Grape</name>
    <dbReference type="NCBI Taxonomy" id="29760"/>
    <lineage>
        <taxon>Eukaryota</taxon>
        <taxon>Viridiplantae</taxon>
        <taxon>Streptophyta</taxon>
        <taxon>Embryophyta</taxon>
        <taxon>Tracheophyta</taxon>
        <taxon>Spermatophyta</taxon>
        <taxon>Magnoliopsida</taxon>
        <taxon>eudicotyledons</taxon>
        <taxon>Gunneridae</taxon>
        <taxon>Pentapetalae</taxon>
        <taxon>rosids</taxon>
        <taxon>Vitales</taxon>
        <taxon>Vitaceae</taxon>
        <taxon>Viteae</taxon>
        <taxon>Vitis</taxon>
    </lineage>
</organism>
<protein>
    <submittedName>
        <fullName evidence="3">Transposon Ty3-I Gag-Pol polyprotein</fullName>
    </submittedName>
</protein>
<dbReference type="AlphaFoldDB" id="A0A438FB62"/>
<dbReference type="PANTHER" id="PTHR24559:SF442">
    <property type="entry name" value="RNA-DIRECTED DNA POLYMERASE HOMOLOG"/>
    <property type="match status" value="1"/>
</dbReference>
<dbReference type="Pfam" id="PF00078">
    <property type="entry name" value="RVT_1"/>
    <property type="match status" value="1"/>
</dbReference>
<gene>
    <name evidence="3" type="primary">TY3B-I_692</name>
    <name evidence="3" type="ORF">CK203_109176</name>
</gene>
<dbReference type="InterPro" id="IPR043502">
    <property type="entry name" value="DNA/RNA_pol_sf"/>
</dbReference>
<evidence type="ECO:0000313" key="3">
    <source>
        <dbReference type="EMBL" id="RVW57208.1"/>
    </source>
</evidence>
<dbReference type="CDD" id="cd01647">
    <property type="entry name" value="RT_LTR"/>
    <property type="match status" value="1"/>
</dbReference>
<dbReference type="SUPFAM" id="SSF56672">
    <property type="entry name" value="DNA/RNA polymerases"/>
    <property type="match status" value="1"/>
</dbReference>
<feature type="region of interest" description="Disordered" evidence="1">
    <location>
        <begin position="1"/>
        <end position="38"/>
    </location>
</feature>
<accession>A0A438FB62</accession>
<sequence length="305" mass="34962">MSMEDSFDWTTSKPSRTSSLRTSNHVNSEGNIQQTSNVAHKNELPNQLPPLRDVQHAIDLIPGASLSNLPAYRMNPTEYAELKRQVDELFTKGFIRESLSPCGVPALLTPKKDGSWRMCVDSRAINKITIKYRFSIPKVDDMLDMMVGSIIFSNIDLISGYHQICIRPWDEWKTSFKTKDGLYEWLVMPFGLTNAPSTFIRVMMQVLKPFIGRFVVVYFDDILVYNRSCEDHEEHLEQVMHTLRAENFYINLKKCTFMSPSVAFPGFIVSSKGVETNPEKIKAIVDWPIPTNIHEVRSFHGMTTF</sequence>
<feature type="compositionally biased region" description="Polar residues" evidence="1">
    <location>
        <begin position="8"/>
        <end position="38"/>
    </location>
</feature>
<dbReference type="PROSITE" id="PS50878">
    <property type="entry name" value="RT_POL"/>
    <property type="match status" value="1"/>
</dbReference>
<evidence type="ECO:0000313" key="4">
    <source>
        <dbReference type="Proteomes" id="UP000288805"/>
    </source>
</evidence>
<dbReference type="InterPro" id="IPR053134">
    <property type="entry name" value="RNA-dir_DNA_polymerase"/>
</dbReference>
<dbReference type="PANTHER" id="PTHR24559">
    <property type="entry name" value="TRANSPOSON TY3-I GAG-POL POLYPROTEIN"/>
    <property type="match status" value="1"/>
</dbReference>
<dbReference type="InterPro" id="IPR000477">
    <property type="entry name" value="RT_dom"/>
</dbReference>
<reference evidence="3 4" key="1">
    <citation type="journal article" date="2018" name="PLoS Genet.">
        <title>Population sequencing reveals clonal diversity and ancestral inbreeding in the grapevine cultivar Chardonnay.</title>
        <authorList>
            <person name="Roach M.J."/>
            <person name="Johnson D.L."/>
            <person name="Bohlmann J."/>
            <person name="van Vuuren H.J."/>
            <person name="Jones S.J."/>
            <person name="Pretorius I.S."/>
            <person name="Schmidt S.A."/>
            <person name="Borneman A.R."/>
        </authorList>
    </citation>
    <scope>NUCLEOTIDE SEQUENCE [LARGE SCALE GENOMIC DNA]</scope>
    <source>
        <strain evidence="4">cv. Chardonnay</strain>
        <tissue evidence="3">Leaf</tissue>
    </source>
</reference>
<evidence type="ECO:0000259" key="2">
    <source>
        <dbReference type="PROSITE" id="PS50878"/>
    </source>
</evidence>